<gene>
    <name evidence="2" type="ORF">SAMN04488033_12032</name>
</gene>
<evidence type="ECO:0000313" key="2">
    <source>
        <dbReference type="EMBL" id="SFG01301.1"/>
    </source>
</evidence>
<organism evidence="2 3">
    <name type="scientific">Salegentibacter agarivorans</name>
    <dbReference type="NCBI Taxonomy" id="345907"/>
    <lineage>
        <taxon>Bacteria</taxon>
        <taxon>Pseudomonadati</taxon>
        <taxon>Bacteroidota</taxon>
        <taxon>Flavobacteriia</taxon>
        <taxon>Flavobacteriales</taxon>
        <taxon>Flavobacteriaceae</taxon>
        <taxon>Salegentibacter</taxon>
    </lineage>
</organism>
<dbReference type="EMBL" id="FOOH01000020">
    <property type="protein sequence ID" value="SFG01301.1"/>
    <property type="molecule type" value="Genomic_DNA"/>
</dbReference>
<evidence type="ECO:0000313" key="3">
    <source>
        <dbReference type="Proteomes" id="UP000199116"/>
    </source>
</evidence>
<dbReference type="InterPro" id="IPR010496">
    <property type="entry name" value="AL/BT2_dom"/>
</dbReference>
<keyword evidence="3" id="KW-1185">Reference proteome</keyword>
<protein>
    <recommendedName>
        <fullName evidence="1">3-keto-alpha-glucoside-1,2-lyase/3-keto-2-hydroxy-glucal hydratase domain-containing protein</fullName>
    </recommendedName>
</protein>
<accession>A0A1I2NJ41</accession>
<dbReference type="Proteomes" id="UP000199116">
    <property type="component" value="Unassembled WGS sequence"/>
</dbReference>
<proteinExistence type="predicted"/>
<evidence type="ECO:0000259" key="1">
    <source>
        <dbReference type="Pfam" id="PF06439"/>
    </source>
</evidence>
<dbReference type="Gene3D" id="2.60.120.560">
    <property type="entry name" value="Exo-inulinase, domain 1"/>
    <property type="match status" value="1"/>
</dbReference>
<dbReference type="AlphaFoldDB" id="A0A1I2NJ41"/>
<dbReference type="GO" id="GO:0016787">
    <property type="term" value="F:hydrolase activity"/>
    <property type="evidence" value="ECO:0007669"/>
    <property type="project" value="InterPro"/>
</dbReference>
<name>A0A1I2NJ41_9FLAO</name>
<dbReference type="RefSeq" id="WP_093305593.1">
    <property type="nucleotide sequence ID" value="NZ_FOOH01000020.1"/>
</dbReference>
<sequence length="228" mass="25702">MKNYIAIYILSFLIFSCKSHETKRSDTINLFNGKDLSGWHVDVPKMDEDPGAKSPFIIRDGLLVSLGEPQGHLITDSVYQNYKLDVDYRFPGEPGNCGVLVHASTPRALYGMFPKSIEVQMMHENAGDFWCIVENVEVPNMEERRGPKENWGITEGKERRIKNLTDDSENALGEWNNMVIESRADTIKVWVNGDLVNEGFNSTAKKGHIALQAEGAEVEFSKVELTHL</sequence>
<dbReference type="Pfam" id="PF06439">
    <property type="entry name" value="3keto-disac_hyd"/>
    <property type="match status" value="1"/>
</dbReference>
<feature type="domain" description="3-keto-alpha-glucoside-1,2-lyase/3-keto-2-hydroxy-glucal hydratase" evidence="1">
    <location>
        <begin position="27"/>
        <end position="225"/>
    </location>
</feature>
<dbReference type="PROSITE" id="PS51257">
    <property type="entry name" value="PROKAR_LIPOPROTEIN"/>
    <property type="match status" value="1"/>
</dbReference>
<reference evidence="3" key="1">
    <citation type="submission" date="2016-10" db="EMBL/GenBank/DDBJ databases">
        <authorList>
            <person name="Varghese N."/>
            <person name="Submissions S."/>
        </authorList>
    </citation>
    <scope>NUCLEOTIDE SEQUENCE [LARGE SCALE GENOMIC DNA]</scope>
    <source>
        <strain evidence="3">DSM 23515</strain>
    </source>
</reference>